<protein>
    <submittedName>
        <fullName evidence="1">Uncharacterized protein</fullName>
    </submittedName>
</protein>
<sequence length="38" mass="4141">MGIASSFEWPASLKISGDFPVTLLNMARFGVNKRKISA</sequence>
<dbReference type="KEGG" id="bif:N288_03830"/>
<dbReference type="EMBL" id="CP006643">
    <property type="protein sequence ID" value="AGX02727.1"/>
    <property type="molecule type" value="Genomic_DNA"/>
</dbReference>
<proteinExistence type="predicted"/>
<evidence type="ECO:0000313" key="2">
    <source>
        <dbReference type="Proteomes" id="UP000017805"/>
    </source>
</evidence>
<dbReference type="Proteomes" id="UP000017805">
    <property type="component" value="Chromosome"/>
</dbReference>
<gene>
    <name evidence="1" type="ORF">N288_03830</name>
</gene>
<evidence type="ECO:0000313" key="1">
    <source>
        <dbReference type="EMBL" id="AGX02727.1"/>
    </source>
</evidence>
<dbReference type="HOGENOM" id="CLU_3324464_0_0_9"/>
<dbReference type="AlphaFoldDB" id="U5L7X9"/>
<reference evidence="1 2" key="1">
    <citation type="submission" date="2013-07" db="EMBL/GenBank/DDBJ databases">
        <title>Complete genome sequence of Bacillus infantis NRRL B-14911 that has potential to induce cardiac disease by antigenic mimicry.</title>
        <authorList>
            <person name="Massilamany C."/>
            <person name="Smith T.P.L."/>
            <person name="Loy J.D."/>
            <person name="Barletta R."/>
            <person name="Reddy J."/>
        </authorList>
    </citation>
    <scope>NUCLEOTIDE SEQUENCE [LARGE SCALE GENOMIC DNA]</scope>
    <source>
        <strain evidence="1 2">NRRL B-14911</strain>
    </source>
</reference>
<accession>U5L7X9</accession>
<keyword evidence="2" id="KW-1185">Reference proteome</keyword>
<name>U5L7X9_9BACI</name>
<dbReference type="STRING" id="1367477.N288_03830"/>
<organism evidence="1 2">
    <name type="scientific">Bacillus infantis NRRL B-14911</name>
    <dbReference type="NCBI Taxonomy" id="1367477"/>
    <lineage>
        <taxon>Bacteria</taxon>
        <taxon>Bacillati</taxon>
        <taxon>Bacillota</taxon>
        <taxon>Bacilli</taxon>
        <taxon>Bacillales</taxon>
        <taxon>Bacillaceae</taxon>
        <taxon>Bacillus</taxon>
    </lineage>
</organism>